<organism evidence="2 3">
    <name type="scientific">Agaricicola taiwanensis</name>
    <dbReference type="NCBI Taxonomy" id="591372"/>
    <lineage>
        <taxon>Bacteria</taxon>
        <taxon>Pseudomonadati</taxon>
        <taxon>Pseudomonadota</taxon>
        <taxon>Alphaproteobacteria</taxon>
        <taxon>Rhodobacterales</taxon>
        <taxon>Paracoccaceae</taxon>
        <taxon>Agaricicola</taxon>
    </lineage>
</organism>
<dbReference type="Pfam" id="PF13302">
    <property type="entry name" value="Acetyltransf_3"/>
    <property type="match status" value="1"/>
</dbReference>
<proteinExistence type="predicted"/>
<reference evidence="2" key="2">
    <citation type="submission" date="2020-09" db="EMBL/GenBank/DDBJ databases">
        <authorList>
            <person name="Sun Q."/>
            <person name="Sedlacek I."/>
        </authorList>
    </citation>
    <scope>NUCLEOTIDE SEQUENCE</scope>
    <source>
        <strain evidence="2">CCM 7684</strain>
    </source>
</reference>
<dbReference type="GO" id="GO:0016747">
    <property type="term" value="F:acyltransferase activity, transferring groups other than amino-acyl groups"/>
    <property type="evidence" value="ECO:0007669"/>
    <property type="project" value="InterPro"/>
</dbReference>
<protein>
    <submittedName>
        <fullName evidence="2">N-acetyltransferase</fullName>
    </submittedName>
</protein>
<comment type="caution">
    <text evidence="2">The sequence shown here is derived from an EMBL/GenBank/DDBJ whole genome shotgun (WGS) entry which is preliminary data.</text>
</comment>
<dbReference type="PANTHER" id="PTHR43610:SF1">
    <property type="entry name" value="N-ACETYLTRANSFERASE DOMAIN-CONTAINING PROTEIN"/>
    <property type="match status" value="1"/>
</dbReference>
<sequence length="197" mass="21819">MTGPAAIRLANAFVALEPLSEDHRAGLAAAAADPVIWKNTPLVGGSFDAYWQLSRAEQANGTQVPFAVRRLSDAKLVGMSRLFDIAPEHKRLEIGWTWYAPETWGTAVNPATKRLLLAHCIETWGARRVQFLTDNLNVHSQTALRKLGATFEGVLRAHRIRPDGSRRDSHSFSILPEDWPRVRDGLDARLQAFAATT</sequence>
<evidence type="ECO:0000313" key="2">
    <source>
        <dbReference type="EMBL" id="GGE27322.1"/>
    </source>
</evidence>
<dbReference type="RefSeq" id="WP_188407694.1">
    <property type="nucleotide sequence ID" value="NZ_BMCP01000001.1"/>
</dbReference>
<accession>A0A8J2YES8</accession>
<gene>
    <name evidence="2" type="ORF">GCM10007276_00650</name>
</gene>
<dbReference type="Gene3D" id="3.40.630.30">
    <property type="match status" value="1"/>
</dbReference>
<evidence type="ECO:0000313" key="3">
    <source>
        <dbReference type="Proteomes" id="UP000602745"/>
    </source>
</evidence>
<evidence type="ECO:0000259" key="1">
    <source>
        <dbReference type="Pfam" id="PF13302"/>
    </source>
</evidence>
<dbReference type="PANTHER" id="PTHR43610">
    <property type="entry name" value="BLL6696 PROTEIN"/>
    <property type="match status" value="1"/>
</dbReference>
<dbReference type="EMBL" id="BMCP01000001">
    <property type="protein sequence ID" value="GGE27322.1"/>
    <property type="molecule type" value="Genomic_DNA"/>
</dbReference>
<dbReference type="Proteomes" id="UP000602745">
    <property type="component" value="Unassembled WGS sequence"/>
</dbReference>
<dbReference type="SUPFAM" id="SSF55729">
    <property type="entry name" value="Acyl-CoA N-acyltransferases (Nat)"/>
    <property type="match status" value="1"/>
</dbReference>
<feature type="domain" description="N-acetyltransferase" evidence="1">
    <location>
        <begin position="15"/>
        <end position="150"/>
    </location>
</feature>
<keyword evidence="3" id="KW-1185">Reference proteome</keyword>
<reference evidence="2" key="1">
    <citation type="journal article" date="2014" name="Int. J. Syst. Evol. Microbiol.">
        <title>Complete genome sequence of Corynebacterium casei LMG S-19264T (=DSM 44701T), isolated from a smear-ripened cheese.</title>
        <authorList>
            <consortium name="US DOE Joint Genome Institute (JGI-PGF)"/>
            <person name="Walter F."/>
            <person name="Albersmeier A."/>
            <person name="Kalinowski J."/>
            <person name="Ruckert C."/>
        </authorList>
    </citation>
    <scope>NUCLEOTIDE SEQUENCE</scope>
    <source>
        <strain evidence="2">CCM 7684</strain>
    </source>
</reference>
<dbReference type="InterPro" id="IPR016181">
    <property type="entry name" value="Acyl_CoA_acyltransferase"/>
</dbReference>
<dbReference type="AlphaFoldDB" id="A0A8J2YES8"/>
<dbReference type="InterPro" id="IPR000182">
    <property type="entry name" value="GNAT_dom"/>
</dbReference>
<name>A0A8J2YES8_9RHOB</name>